<feature type="compositionally biased region" description="Low complexity" evidence="6">
    <location>
        <begin position="419"/>
        <end position="430"/>
    </location>
</feature>
<feature type="compositionally biased region" description="Pro residues" evidence="6">
    <location>
        <begin position="676"/>
        <end position="688"/>
    </location>
</feature>
<protein>
    <recommendedName>
        <fullName evidence="5">1,3-beta-glucanosyltransferase</fullName>
        <ecNumber evidence="5">2.4.1.-</ecNumber>
    </recommendedName>
</protein>
<organism evidence="8 9">
    <name type="scientific">Apiospora arundinis</name>
    <dbReference type="NCBI Taxonomy" id="335852"/>
    <lineage>
        <taxon>Eukaryota</taxon>
        <taxon>Fungi</taxon>
        <taxon>Dikarya</taxon>
        <taxon>Ascomycota</taxon>
        <taxon>Pezizomycotina</taxon>
        <taxon>Sordariomycetes</taxon>
        <taxon>Xylariomycetidae</taxon>
        <taxon>Amphisphaeriales</taxon>
        <taxon>Apiosporaceae</taxon>
        <taxon>Apiospora</taxon>
    </lineage>
</organism>
<dbReference type="InterPro" id="IPR017853">
    <property type="entry name" value="GH"/>
</dbReference>
<keyword evidence="9" id="KW-1185">Reference proteome</keyword>
<accession>A0ABR2JJJ0</accession>
<feature type="signal peptide" evidence="5">
    <location>
        <begin position="1"/>
        <end position="19"/>
    </location>
</feature>
<proteinExistence type="inferred from homology"/>
<keyword evidence="4" id="KW-0325">Glycoprotein</keyword>
<dbReference type="Proteomes" id="UP001390339">
    <property type="component" value="Unassembled WGS sequence"/>
</dbReference>
<feature type="chain" id="PRO_5044970779" description="1,3-beta-glucanosyltransferase" evidence="5">
    <location>
        <begin position="20"/>
        <end position="688"/>
    </location>
</feature>
<feature type="region of interest" description="Disordered" evidence="6">
    <location>
        <begin position="380"/>
        <end position="432"/>
    </location>
</feature>
<keyword evidence="5" id="KW-0449">Lipoprotein</keyword>
<keyword evidence="7" id="KW-0812">Transmembrane</keyword>
<reference evidence="8 9" key="1">
    <citation type="journal article" date="2024" name="IMA Fungus">
        <title>Apiospora arundinis, a panoply of carbohydrate-active enzymes and secondary metabolites.</title>
        <authorList>
            <person name="Sorensen T."/>
            <person name="Petersen C."/>
            <person name="Muurmann A.T."/>
            <person name="Christiansen J.V."/>
            <person name="Brundto M.L."/>
            <person name="Overgaard C.K."/>
            <person name="Boysen A.T."/>
            <person name="Wollenberg R.D."/>
            <person name="Larsen T.O."/>
            <person name="Sorensen J.L."/>
            <person name="Nielsen K.L."/>
            <person name="Sondergaard T.E."/>
        </authorList>
    </citation>
    <scope>NUCLEOTIDE SEQUENCE [LARGE SCALE GENOMIC DNA]</scope>
    <source>
        <strain evidence="8 9">AAU 773</strain>
    </source>
</reference>
<feature type="compositionally biased region" description="Low complexity" evidence="6">
    <location>
        <begin position="655"/>
        <end position="675"/>
    </location>
</feature>
<keyword evidence="3 5" id="KW-0732">Signal</keyword>
<feature type="transmembrane region" description="Helical" evidence="7">
    <location>
        <begin position="437"/>
        <end position="462"/>
    </location>
</feature>
<evidence type="ECO:0000313" key="8">
    <source>
        <dbReference type="EMBL" id="KAK8877420.1"/>
    </source>
</evidence>
<gene>
    <name evidence="8" type="ORF">PGQ11_002366</name>
</gene>
<feature type="region of interest" description="Disordered" evidence="6">
    <location>
        <begin position="641"/>
        <end position="688"/>
    </location>
</feature>
<dbReference type="PANTHER" id="PTHR31468">
    <property type="entry name" value="1,3-BETA-GLUCANOSYLTRANSFERASE GAS1"/>
    <property type="match status" value="1"/>
</dbReference>
<keyword evidence="5" id="KW-0336">GPI-anchor</keyword>
<dbReference type="Gene3D" id="3.20.20.80">
    <property type="entry name" value="Glycosidases"/>
    <property type="match status" value="1"/>
</dbReference>
<comment type="caution">
    <text evidence="8">The sequence shown here is derived from an EMBL/GenBank/DDBJ whole genome shotgun (WGS) entry which is preliminary data.</text>
</comment>
<evidence type="ECO:0000256" key="7">
    <source>
        <dbReference type="SAM" id="Phobius"/>
    </source>
</evidence>
<evidence type="ECO:0000256" key="2">
    <source>
        <dbReference type="ARBA" id="ARBA00007528"/>
    </source>
</evidence>
<dbReference type="InterPro" id="IPR004886">
    <property type="entry name" value="Glucanosyltransferase"/>
</dbReference>
<evidence type="ECO:0000256" key="1">
    <source>
        <dbReference type="ARBA" id="ARBA00004609"/>
    </source>
</evidence>
<keyword evidence="5" id="KW-0808">Transferase</keyword>
<sequence length="688" mass="73549">MLGSLACWACILLSQLANGATTLSPISIKGRRLYKSNGDEFFAKGITYTLAYDNKVRDRLADPKQCEIDAKLMADMGVNTVRVYEVDAQWSHDGCMEAFDKQGIYIWIELDSALTVIDAETPDWTMTMYDDWTSKIDEFAKYSNVLAFGVSSDSINYSYYGKSAPYIRAAVRDMKAFRDARGYRHIPIAYSQWDSSYLKKTAVDYLTCGEYADSIDLFGLNLFYSCGEDLPLMYHEFVEAQIPVLLSEIGCYDTEESRNFSEIADTLGLGSKGANYLDVFSGGIVYDWPDDTASWGVVQYPDSSFTGTPTLLSHYTNLASIFRSASPTGTAASSYDVTTSSAPACPTQNDGSASWMVDPKAPLPTIPGLRSVTRADGTITAKPTGVAAQNTAAKGRPTGAAASASGKDAGGGGSHKPDGGSNSSAQSSDSSNRKFSVGAMVGVIVGGSAGLFVLIGLGWFIIRRRRRNAAAQRNADAQASGAGGVGGMVGGDGGGWSGSDSDHKGYYKPHPEYAPTNVYFGPRQEMPGEGEPAVVRYELYSGDYSAMKPMTGMDNAMGYDAAAAAAGEGGYYSKPKALGDMAAAAEPQTPSELSHVQSHGMGEGGRRASYQLHTAVSDCTAPTPWSSPPQPAHAFEIQGGVADNLLHTGDLDGYQTQQQQQQGLQPQSQQQQQQQTPPPPSQQQPHQP</sequence>
<name>A0ABR2JJJ0_9PEZI</name>
<evidence type="ECO:0000313" key="9">
    <source>
        <dbReference type="Proteomes" id="UP001390339"/>
    </source>
</evidence>
<dbReference type="PANTHER" id="PTHR31468:SF8">
    <property type="entry name" value="1,3-BETA-GLUCANOSYLTRANSFERASE GAS2"/>
    <property type="match status" value="1"/>
</dbReference>
<evidence type="ECO:0000256" key="5">
    <source>
        <dbReference type="RuleBase" id="RU361209"/>
    </source>
</evidence>
<dbReference type="GO" id="GO:0016787">
    <property type="term" value="F:hydrolase activity"/>
    <property type="evidence" value="ECO:0007669"/>
    <property type="project" value="UniProtKB-KW"/>
</dbReference>
<keyword evidence="5 7" id="KW-0472">Membrane</keyword>
<dbReference type="Pfam" id="PF03198">
    <property type="entry name" value="Glyco_hydro_72"/>
    <property type="match status" value="1"/>
</dbReference>
<dbReference type="EMBL" id="JAPCWZ010000002">
    <property type="protein sequence ID" value="KAK8877420.1"/>
    <property type="molecule type" value="Genomic_DNA"/>
</dbReference>
<evidence type="ECO:0000256" key="4">
    <source>
        <dbReference type="ARBA" id="ARBA00023180"/>
    </source>
</evidence>
<comment type="subcellular location">
    <subcellularLocation>
        <location evidence="1 5">Cell membrane</location>
        <topology evidence="1 5">Lipid-anchor</topology>
        <topology evidence="1 5">GPI-anchor</topology>
    </subcellularLocation>
</comment>
<keyword evidence="7" id="KW-1133">Transmembrane helix</keyword>
<comment type="function">
    <text evidence="5">Splits internally a 1,3-beta-glucan molecule and transfers the newly generated reducing end (the donor) to the non-reducing end of another 1,3-beta-glucan molecule (the acceptor) forming a 1,3-beta linkage, resulting in the elongation of 1,3-beta-glucan chains in the cell wall.</text>
</comment>
<dbReference type="EC" id="2.4.1.-" evidence="5"/>
<evidence type="ECO:0000256" key="3">
    <source>
        <dbReference type="ARBA" id="ARBA00022729"/>
    </source>
</evidence>
<comment type="similarity">
    <text evidence="2 5">Belongs to the glycosyl hydrolase 72 family.</text>
</comment>
<keyword evidence="8" id="KW-0378">Hydrolase</keyword>
<evidence type="ECO:0000256" key="6">
    <source>
        <dbReference type="SAM" id="MobiDB-lite"/>
    </source>
</evidence>
<dbReference type="SUPFAM" id="SSF51445">
    <property type="entry name" value="(Trans)glycosidases"/>
    <property type="match status" value="1"/>
</dbReference>